<dbReference type="Gene3D" id="3.30.1200.10">
    <property type="entry name" value="YggU-like"/>
    <property type="match status" value="1"/>
</dbReference>
<dbReference type="PANTHER" id="PTHR47525:SF1">
    <property type="entry name" value="OS07G0295200 PROTEIN"/>
    <property type="match status" value="1"/>
</dbReference>
<dbReference type="Pfam" id="PF02594">
    <property type="entry name" value="DUF167"/>
    <property type="match status" value="1"/>
</dbReference>
<evidence type="ECO:0000313" key="4">
    <source>
        <dbReference type="Proteomes" id="UP000054558"/>
    </source>
</evidence>
<name>A0A1Y1IXL5_KLENI</name>
<dbReference type="SUPFAM" id="SSF69786">
    <property type="entry name" value="YggU-like"/>
    <property type="match status" value="1"/>
</dbReference>
<comment type="similarity">
    <text evidence="1">Belongs to the UPF0235 family.</text>
</comment>
<feature type="domain" description="STEEP1" evidence="2">
    <location>
        <begin position="18"/>
        <end position="124"/>
    </location>
</feature>
<evidence type="ECO:0000256" key="1">
    <source>
        <dbReference type="ARBA" id="ARBA00010364"/>
    </source>
</evidence>
<dbReference type="HAMAP" id="MF_00634">
    <property type="entry name" value="UPF0235"/>
    <property type="match status" value="1"/>
</dbReference>
<protein>
    <recommendedName>
        <fullName evidence="2">STEEP1 domain-containing protein</fullName>
    </recommendedName>
</protein>
<dbReference type="GO" id="GO:0005634">
    <property type="term" value="C:nucleus"/>
    <property type="evidence" value="ECO:0000318"/>
    <property type="project" value="GO_Central"/>
</dbReference>
<dbReference type="InterPro" id="IPR036591">
    <property type="entry name" value="YggU-like_sf"/>
</dbReference>
<dbReference type="InterPro" id="IPR057965">
    <property type="entry name" value="STEEP1_dom"/>
</dbReference>
<sequence>MPKRTTHSYSSEDAPADGEKKLFVYYCSACGAHVLITDVLLSRLPRRKTDNAFVLDRGRYLNKLNVSQAGKQLLKRGESMVERQFRMSCPGCELLVCYRAEEDPATAKYLYILDKALNQGAAEANPKDAPVPPCIRQVDGNRVQIAVEVEDRAARPAVTRVNADDVRVAVTAPNVGGVANTELLEFMGLVLGLRLTQIELQRGWSVKSKLLMVDDLTPREVYEKLVSAIT</sequence>
<dbReference type="STRING" id="105231.A0A1Y1IXL5"/>
<dbReference type="InterPro" id="IPR003746">
    <property type="entry name" value="DUF167"/>
</dbReference>
<evidence type="ECO:0000313" key="3">
    <source>
        <dbReference type="EMBL" id="GAQ93507.1"/>
    </source>
</evidence>
<dbReference type="PANTHER" id="PTHR47525">
    <property type="entry name" value="OS07G0295200 PROTEIN"/>
    <property type="match status" value="1"/>
</dbReference>
<accession>A0A1Y1IXL5</accession>
<reference evidence="3 4" key="1">
    <citation type="journal article" date="2014" name="Nat. Commun.">
        <title>Klebsormidium flaccidum genome reveals primary factors for plant terrestrial adaptation.</title>
        <authorList>
            <person name="Hori K."/>
            <person name="Maruyama F."/>
            <person name="Fujisawa T."/>
            <person name="Togashi T."/>
            <person name="Yamamoto N."/>
            <person name="Seo M."/>
            <person name="Sato S."/>
            <person name="Yamada T."/>
            <person name="Mori H."/>
            <person name="Tajima N."/>
            <person name="Moriyama T."/>
            <person name="Ikeuchi M."/>
            <person name="Watanabe M."/>
            <person name="Wada H."/>
            <person name="Kobayashi K."/>
            <person name="Saito M."/>
            <person name="Masuda T."/>
            <person name="Sasaki-Sekimoto Y."/>
            <person name="Mashiguchi K."/>
            <person name="Awai K."/>
            <person name="Shimojima M."/>
            <person name="Masuda S."/>
            <person name="Iwai M."/>
            <person name="Nobusawa T."/>
            <person name="Narise T."/>
            <person name="Kondo S."/>
            <person name="Saito H."/>
            <person name="Sato R."/>
            <person name="Murakawa M."/>
            <person name="Ihara Y."/>
            <person name="Oshima-Yamada Y."/>
            <person name="Ohtaka K."/>
            <person name="Satoh M."/>
            <person name="Sonobe K."/>
            <person name="Ishii M."/>
            <person name="Ohtani R."/>
            <person name="Kanamori-Sato M."/>
            <person name="Honoki R."/>
            <person name="Miyazaki D."/>
            <person name="Mochizuki H."/>
            <person name="Umetsu J."/>
            <person name="Higashi K."/>
            <person name="Shibata D."/>
            <person name="Kamiya Y."/>
            <person name="Sato N."/>
            <person name="Nakamura Y."/>
            <person name="Tabata S."/>
            <person name="Ida S."/>
            <person name="Kurokawa K."/>
            <person name="Ohta H."/>
        </authorList>
    </citation>
    <scope>NUCLEOTIDE SEQUENCE [LARGE SCALE GENOMIC DNA]</scope>
    <source>
        <strain evidence="3 4">NIES-2285</strain>
    </source>
</reference>
<organism evidence="3 4">
    <name type="scientific">Klebsormidium nitens</name>
    <name type="common">Green alga</name>
    <name type="synonym">Ulothrix nitens</name>
    <dbReference type="NCBI Taxonomy" id="105231"/>
    <lineage>
        <taxon>Eukaryota</taxon>
        <taxon>Viridiplantae</taxon>
        <taxon>Streptophyta</taxon>
        <taxon>Klebsormidiophyceae</taxon>
        <taxon>Klebsormidiales</taxon>
        <taxon>Klebsormidiaceae</taxon>
        <taxon>Klebsormidium</taxon>
    </lineage>
</organism>
<dbReference type="NCBIfam" id="TIGR00251">
    <property type="entry name" value="DUF167 family protein"/>
    <property type="match status" value="1"/>
</dbReference>
<dbReference type="SMART" id="SM01152">
    <property type="entry name" value="DUF167"/>
    <property type="match status" value="1"/>
</dbReference>
<dbReference type="Proteomes" id="UP000054558">
    <property type="component" value="Unassembled WGS sequence"/>
</dbReference>
<dbReference type="AlphaFoldDB" id="A0A1Y1IXL5"/>
<dbReference type="EMBL" id="DF238540">
    <property type="protein sequence ID" value="GAQ93507.1"/>
    <property type="molecule type" value="Genomic_DNA"/>
</dbReference>
<proteinExistence type="inferred from homology"/>
<dbReference type="InterPro" id="IPR053323">
    <property type="entry name" value="UPF0235"/>
</dbReference>
<gene>
    <name evidence="3" type="ORF">KFL_015910010</name>
</gene>
<dbReference type="Pfam" id="PF25809">
    <property type="entry name" value="STEEP1"/>
    <property type="match status" value="1"/>
</dbReference>
<evidence type="ECO:0000259" key="2">
    <source>
        <dbReference type="Pfam" id="PF25809"/>
    </source>
</evidence>
<keyword evidence="4" id="KW-1185">Reference proteome</keyword>
<dbReference type="OMA" id="CSGCELF"/>
<dbReference type="OrthoDB" id="418131at2759"/>